<proteinExistence type="predicted"/>
<name>A0A0C1R535_9CYAN</name>
<dbReference type="AlphaFoldDB" id="A0A0C1R535"/>
<organism evidence="1">
    <name type="scientific">Tolypothrix bouteillei VB521301</name>
    <dbReference type="NCBI Taxonomy" id="1479485"/>
    <lineage>
        <taxon>Bacteria</taxon>
        <taxon>Bacillati</taxon>
        <taxon>Cyanobacteriota</taxon>
        <taxon>Cyanophyceae</taxon>
        <taxon>Nostocales</taxon>
        <taxon>Tolypothrichaceae</taxon>
        <taxon>Tolypothrix</taxon>
    </lineage>
</organism>
<sequence>MKLHIIALILEMWTAGATTGGTLRSLLLGSQCGLGLCPSEASDVETPKPQLLSATRCLSYTNKACLSAKRTLRDAAGYARKGYTQANCMHLHRKLV</sequence>
<protein>
    <submittedName>
        <fullName evidence="1">Uncharacterized protein</fullName>
    </submittedName>
</protein>
<dbReference type="EMBL" id="JHEG02000019">
    <property type="protein sequence ID" value="KIE12674.1"/>
    <property type="molecule type" value="Genomic_DNA"/>
</dbReference>
<gene>
    <name evidence="1" type="ORF">DA73_0203910</name>
</gene>
<accession>A0A0C1R535</accession>
<dbReference type="STRING" id="1479485.DA73_0203910"/>
<reference evidence="1" key="1">
    <citation type="journal article" date="2015" name="Genome Announc.">
        <title>Draft Genome Sequence of Tolypothrix boutellei Strain VB521301.</title>
        <authorList>
            <person name="Chandrababunaidu M.M."/>
            <person name="Singh D."/>
            <person name="Sen D."/>
            <person name="Bhan S."/>
            <person name="Das S."/>
            <person name="Gupta A."/>
            <person name="Adhikary S.P."/>
            <person name="Tripathy S."/>
        </authorList>
    </citation>
    <scope>NUCLEOTIDE SEQUENCE</scope>
    <source>
        <strain evidence="1">VB521301</strain>
    </source>
</reference>
<comment type="caution">
    <text evidence="1">The sequence shown here is derived from an EMBL/GenBank/DDBJ whole genome shotgun (WGS) entry which is preliminary data.</text>
</comment>
<evidence type="ECO:0000313" key="1">
    <source>
        <dbReference type="EMBL" id="KIE12674.1"/>
    </source>
</evidence>